<keyword evidence="8" id="KW-0109">Calcium transport</keyword>
<reference evidence="30" key="2">
    <citation type="submission" date="2025-08" db="UniProtKB">
        <authorList>
            <consortium name="Ensembl"/>
        </authorList>
    </citation>
    <scope>IDENTIFICATION</scope>
</reference>
<evidence type="ECO:0000256" key="14">
    <source>
        <dbReference type="ARBA" id="ARBA00022833"/>
    </source>
</evidence>
<keyword evidence="17" id="KW-0406">Ion transport</keyword>
<keyword evidence="18 28" id="KW-0472">Membrane</keyword>
<comment type="subcellular location">
    <subcellularLocation>
        <location evidence="2">Cell membrane</location>
        <topology evidence="2">Multi-pass membrane protein</topology>
    </subcellularLocation>
    <subcellularLocation>
        <location evidence="1">Nucleus</location>
    </subcellularLocation>
</comment>
<dbReference type="InterPro" id="IPR004166">
    <property type="entry name" value="a-kinase_dom"/>
</dbReference>
<evidence type="ECO:0000256" key="2">
    <source>
        <dbReference type="ARBA" id="ARBA00004651"/>
    </source>
</evidence>
<feature type="transmembrane region" description="Helical" evidence="28">
    <location>
        <begin position="956"/>
        <end position="974"/>
    </location>
</feature>
<dbReference type="GO" id="GO:0004674">
    <property type="term" value="F:protein serine/threonine kinase activity"/>
    <property type="evidence" value="ECO:0007669"/>
    <property type="project" value="UniProtKB-KW"/>
</dbReference>
<evidence type="ECO:0000256" key="1">
    <source>
        <dbReference type="ARBA" id="ARBA00004123"/>
    </source>
</evidence>
<dbReference type="InterPro" id="IPR057366">
    <property type="entry name" value="TRPM-like"/>
</dbReference>
<dbReference type="Gene3D" id="3.30.200.20">
    <property type="entry name" value="Phosphorylase Kinase, domain 1"/>
    <property type="match status" value="1"/>
</dbReference>
<dbReference type="Pfam" id="PF18139">
    <property type="entry name" value="LSDAT_euk"/>
    <property type="match status" value="1"/>
</dbReference>
<dbReference type="Pfam" id="PF16519">
    <property type="entry name" value="TRPM_tetra"/>
    <property type="match status" value="1"/>
</dbReference>
<dbReference type="PROSITE" id="PS51158">
    <property type="entry name" value="ALPHA_KINASE"/>
    <property type="match status" value="1"/>
</dbReference>
<dbReference type="SUPFAM" id="SSF56112">
    <property type="entry name" value="Protein kinase-like (PK-like)"/>
    <property type="match status" value="1"/>
</dbReference>
<keyword evidence="9" id="KW-0107">Calcium channel</keyword>
<keyword evidence="20" id="KW-0407">Ion channel</keyword>
<evidence type="ECO:0000256" key="18">
    <source>
        <dbReference type="ARBA" id="ARBA00023136"/>
    </source>
</evidence>
<dbReference type="GO" id="GO:0005634">
    <property type="term" value="C:nucleus"/>
    <property type="evidence" value="ECO:0007669"/>
    <property type="project" value="UniProtKB-SubCell"/>
</dbReference>
<evidence type="ECO:0000256" key="23">
    <source>
        <dbReference type="ARBA" id="ARBA00034634"/>
    </source>
</evidence>
<dbReference type="InterPro" id="IPR005821">
    <property type="entry name" value="Ion_trans_dom"/>
</dbReference>
<feature type="region of interest" description="Disordered" evidence="27">
    <location>
        <begin position="1528"/>
        <end position="1563"/>
    </location>
</feature>
<dbReference type="InterPro" id="IPR037162">
    <property type="entry name" value="TRPM_tetra_sf"/>
</dbReference>
<evidence type="ECO:0000256" key="22">
    <source>
        <dbReference type="ARBA" id="ARBA00034269"/>
    </source>
</evidence>
<feature type="transmembrane region" description="Helical" evidence="28">
    <location>
        <begin position="1070"/>
        <end position="1092"/>
    </location>
</feature>
<reference evidence="30" key="3">
    <citation type="submission" date="2025-09" db="UniProtKB">
        <authorList>
            <consortium name="Ensembl"/>
        </authorList>
    </citation>
    <scope>IDENTIFICATION</scope>
</reference>
<organism evidence="30 31">
    <name type="scientific">Scleropages formosus</name>
    <name type="common">Asian bonytongue</name>
    <name type="synonym">Osteoglossum formosum</name>
    <dbReference type="NCBI Taxonomy" id="113540"/>
    <lineage>
        <taxon>Eukaryota</taxon>
        <taxon>Metazoa</taxon>
        <taxon>Chordata</taxon>
        <taxon>Craniata</taxon>
        <taxon>Vertebrata</taxon>
        <taxon>Euteleostomi</taxon>
        <taxon>Actinopterygii</taxon>
        <taxon>Neopterygii</taxon>
        <taxon>Teleostei</taxon>
        <taxon>Osteoglossocephala</taxon>
        <taxon>Osteoglossomorpha</taxon>
        <taxon>Osteoglossiformes</taxon>
        <taxon>Osteoglossidae</taxon>
        <taxon>Scleropages</taxon>
    </lineage>
</organism>
<dbReference type="GO" id="GO:0005886">
    <property type="term" value="C:plasma membrane"/>
    <property type="evidence" value="ECO:0007669"/>
    <property type="project" value="UniProtKB-SubCell"/>
</dbReference>
<dbReference type="GO" id="GO:0055080">
    <property type="term" value="P:monoatomic cation homeostasis"/>
    <property type="evidence" value="ECO:0007669"/>
    <property type="project" value="TreeGrafter"/>
</dbReference>
<evidence type="ECO:0000256" key="19">
    <source>
        <dbReference type="ARBA" id="ARBA00023242"/>
    </source>
</evidence>
<dbReference type="Gene3D" id="3.20.200.10">
    <property type="entry name" value="MHCK/EF2 kinase"/>
    <property type="match status" value="1"/>
</dbReference>
<dbReference type="InterPro" id="IPR041491">
    <property type="entry name" value="TRPM_SLOG"/>
</dbReference>
<sequence length="1563" mass="178106">SFLLPQSQKSWIESTFTKRECVYFVPVSKELHRCAFPRFMSELYILVNRCHCGHLARQHGGIGVGQGAQLLDRSQGEGEISEPEEWSVEKNTVEQPTDAYGVLNFQGGSHSYRAKYVRLSHTSQPELVLQLLLREWQMELPKMVISVHGGVQNFRLHPRIKQVVGKGLVRAAASTGAWILTDGLNTGVAKHVGDTLKEHSSQSSRKLCTIGIAPWGVIENREDLIGRDVVAPYQTLLAPLSKLDVLNSMHSHFLLVDDGTVGRHGAEVSLRRELERHVNLQRIHARIGQGVPVVALILEGGPNVILTMLEYLQESPPVPVVVCEGTGRAADILAHVYKHLPDGVETEVIATIKKTFSLSRSDAAHLFQTLIECMKYKDVISVFSVESEENQDIDVAILRAWLKGTNTSLFDQLALTLAWNRADIAKNHVFGSGQRLLVSSLEQVLLDALAMDRVEFVKLLVENGVSMHRFLTVARLEELYNTKQPAASNTLFHLVRDVKKRRLSLNYKITLIDVGLVIEHLMGGTFRCTYTRKWFRVLYNDLQGNGRRTSRNSFRVRSQRREIQETFCVQAERKKRSRHNQFIKTAQPYKRKVLLQRSYHILLETHTDTEKGRFRYPFSELLVWAVLMKRQKMSLFLWQYGEEAMAKALVACKLCRAMAVAAKTSTVVDDTADELKECSNEFGMLAVDLLEQAYREDETMAMKLLTYELKNWSSSTCLKLAVSSRLRPLVAHTCTQMLLSDMWMGQLNMRKNSWYKVILSILIPPAILFLEFKSKAEMAHIPQTATDHQMFMEDSEHKVLNPLDHIEMVSSDFKAEHEPEIHIRPKRLPVTRKFYAFYHAPIVKFWFNTMAYLGFLMLYSYVVLVNVTPLGTPQEWIVNQPTSHPYKKTVTHRNTLIKEIFISLMLLSEAGKISQKVKVWFSDYFNITDSLAIVTFFVGFGLRCGPDANGHFAGRLLYCLNIVFWYVRLLDILAVNQKAGPYVMMIAKMVANMFYIVVIMGLVLVSFGVPRLAILYPEKEPSWTLLRDVVFQPYWMMYGEVYAYEIDGIECTENELCHDGSWLTPFLQAVYLFVQYIIMVNLLIAVFNNVYVNVESMSNLVWKYQRYHFVMAYHEKPVLPPPLISFNHLISLCCYWPRRRKGKQLFLSDEDQRKLHDFEERCVQTYFRDKDEQFHSSNEQRIKVTSQRVESMCVQLKDVGSRVGFVKRTLQALDVQIGHLQDLSALTVDTVKALAAQQASGDGHVHQQLALHLSNAKRPDVEPGSDWLAPLPTLAGDLVTVYRLEESSPGTLSHSMSSWAQQGCSARLEFLSKEEMGGSLRRAVKALCTWSESLVLTPGRLYIVKSFQPEVVELWREVYQQETVLRLCLMEIQRQRAAQKLASSFHKVKPKSVPHSPRFLEVLLLYSHAAEEWFTLEECIVGEFRKFNNNNGDEIVPSSLLEESMLAFSHWSYEYTRGELLVLDLQGVGETLTDPSVIKSGEKGSSDLVFGPANLGDKAMRSYRAKHHCSSCCRELGLADIKRNSYTPHRVEMGQDRQPGGLKRVNDPKERILGSSQETGALG</sequence>
<dbReference type="InterPro" id="IPR011009">
    <property type="entry name" value="Kinase-like_dom_sf"/>
</dbReference>
<dbReference type="GO" id="GO:0046872">
    <property type="term" value="F:metal ion binding"/>
    <property type="evidence" value="ECO:0007669"/>
    <property type="project" value="UniProtKB-KW"/>
</dbReference>
<comment type="catalytic activity">
    <reaction evidence="24">
        <text>Ca(2+)(in) = Ca(2+)(out)</text>
        <dbReference type="Rhea" id="RHEA:29671"/>
        <dbReference type="ChEBI" id="CHEBI:29108"/>
    </reaction>
</comment>
<dbReference type="OrthoDB" id="301415at2759"/>
<evidence type="ECO:0000256" key="3">
    <source>
        <dbReference type="ARBA" id="ARBA00012513"/>
    </source>
</evidence>
<evidence type="ECO:0000313" key="31">
    <source>
        <dbReference type="Proteomes" id="UP000694397"/>
    </source>
</evidence>
<dbReference type="Pfam" id="PF00520">
    <property type="entry name" value="Ion_trans"/>
    <property type="match status" value="1"/>
</dbReference>
<evidence type="ECO:0000256" key="24">
    <source>
        <dbReference type="ARBA" id="ARBA00036634"/>
    </source>
</evidence>
<dbReference type="Pfam" id="PF25508">
    <property type="entry name" value="TRPM2"/>
    <property type="match status" value="1"/>
</dbReference>
<dbReference type="Gene3D" id="1.20.5.1010">
    <property type="entry name" value="TRPM, tetramerisation domain"/>
    <property type="match status" value="1"/>
</dbReference>
<keyword evidence="4" id="KW-0813">Transport</keyword>
<keyword evidence="19" id="KW-0539">Nucleus</keyword>
<dbReference type="SMART" id="SM00811">
    <property type="entry name" value="Alpha_kinase"/>
    <property type="match status" value="1"/>
</dbReference>
<keyword evidence="16 28" id="KW-1133">Transmembrane helix</keyword>
<dbReference type="Ensembl" id="ENSSFOT00015042526.1">
    <property type="protein sequence ID" value="ENSSFOP00015067430.1"/>
    <property type="gene ID" value="ENSSFOG00015017074.2"/>
</dbReference>
<dbReference type="PANTHER" id="PTHR13800:SF8">
    <property type="entry name" value="TRANSIENT RECEPTOR POTENTIAL CATION CHANNEL SUBFAMILY M MEMBER 7"/>
    <property type="match status" value="1"/>
</dbReference>
<dbReference type="Pfam" id="PF02816">
    <property type="entry name" value="Alpha_kinase"/>
    <property type="match status" value="1"/>
</dbReference>
<dbReference type="GeneTree" id="ENSGT00940000157091"/>
<feature type="compositionally biased region" description="Polar residues" evidence="27">
    <location>
        <begin position="1554"/>
        <end position="1563"/>
    </location>
</feature>
<dbReference type="GO" id="GO:0051262">
    <property type="term" value="P:protein tetramerization"/>
    <property type="evidence" value="ECO:0007669"/>
    <property type="project" value="InterPro"/>
</dbReference>
<evidence type="ECO:0000256" key="4">
    <source>
        <dbReference type="ARBA" id="ARBA00022448"/>
    </source>
</evidence>
<feature type="transmembrane region" description="Helical" evidence="28">
    <location>
        <begin position="924"/>
        <end position="944"/>
    </location>
</feature>
<evidence type="ECO:0000256" key="21">
    <source>
        <dbReference type="ARBA" id="ARBA00025760"/>
    </source>
</evidence>
<evidence type="ECO:0000256" key="25">
    <source>
        <dbReference type="ARBA" id="ARBA00047899"/>
    </source>
</evidence>
<comment type="similarity">
    <text evidence="21">In the C-terminal section; belongs to the protein kinase superfamily. Alpha-type protein kinase family. ALPK subfamily.</text>
</comment>
<accession>A0A8C9W1B8</accession>
<evidence type="ECO:0000256" key="27">
    <source>
        <dbReference type="SAM" id="MobiDB-lite"/>
    </source>
</evidence>
<keyword evidence="14" id="KW-0862">Zinc</keyword>
<evidence type="ECO:0000256" key="26">
    <source>
        <dbReference type="ARBA" id="ARBA00048679"/>
    </source>
</evidence>
<keyword evidence="13" id="KW-0418">Kinase</keyword>
<evidence type="ECO:0000256" key="28">
    <source>
        <dbReference type="SAM" id="Phobius"/>
    </source>
</evidence>
<evidence type="ECO:0000256" key="6">
    <source>
        <dbReference type="ARBA" id="ARBA00022527"/>
    </source>
</evidence>
<evidence type="ECO:0000313" key="30">
    <source>
        <dbReference type="Ensembl" id="ENSSFOP00015067430.1"/>
    </source>
</evidence>
<proteinExistence type="inferred from homology"/>
<dbReference type="InterPro" id="IPR050927">
    <property type="entry name" value="TRPM"/>
</dbReference>
<evidence type="ECO:0000256" key="8">
    <source>
        <dbReference type="ARBA" id="ARBA00022568"/>
    </source>
</evidence>
<keyword evidence="31" id="KW-1185">Reference proteome</keyword>
<dbReference type="Proteomes" id="UP000694397">
    <property type="component" value="Chromosome 7"/>
</dbReference>
<comment type="catalytic activity">
    <reaction evidence="23">
        <text>Zn(2+)(in) = Zn(2+)(out)</text>
        <dbReference type="Rhea" id="RHEA:29351"/>
        <dbReference type="ChEBI" id="CHEBI:29105"/>
    </reaction>
</comment>
<dbReference type="GO" id="GO:0005262">
    <property type="term" value="F:calcium channel activity"/>
    <property type="evidence" value="ECO:0007669"/>
    <property type="project" value="UniProtKB-KW"/>
</dbReference>
<keyword evidence="7" id="KW-0597">Phosphoprotein</keyword>
<feature type="transmembrane region" description="Helical" evidence="28">
    <location>
        <begin position="994"/>
        <end position="1016"/>
    </location>
</feature>
<keyword evidence="12" id="KW-0479">Metal-binding</keyword>
<evidence type="ECO:0000256" key="5">
    <source>
        <dbReference type="ARBA" id="ARBA00022475"/>
    </source>
</evidence>
<protein>
    <recommendedName>
        <fullName evidence="3">non-specific serine/threonine protein kinase</fullName>
        <ecNumber evidence="3">2.7.11.1</ecNumber>
    </recommendedName>
</protein>
<evidence type="ECO:0000256" key="7">
    <source>
        <dbReference type="ARBA" id="ARBA00022553"/>
    </source>
</evidence>
<evidence type="ECO:0000256" key="12">
    <source>
        <dbReference type="ARBA" id="ARBA00022723"/>
    </source>
</evidence>
<dbReference type="EC" id="2.7.11.1" evidence="3"/>
<evidence type="ECO:0000256" key="10">
    <source>
        <dbReference type="ARBA" id="ARBA00022679"/>
    </source>
</evidence>
<feature type="domain" description="Alpha-type protein kinase" evidence="29">
    <location>
        <begin position="1291"/>
        <end position="1521"/>
    </location>
</feature>
<name>A0A8C9W1B8_SCLFO</name>
<dbReference type="InterPro" id="IPR032415">
    <property type="entry name" value="TRPM_tetra"/>
</dbReference>
<evidence type="ECO:0000256" key="13">
    <source>
        <dbReference type="ARBA" id="ARBA00022777"/>
    </source>
</evidence>
<evidence type="ECO:0000256" key="11">
    <source>
        <dbReference type="ARBA" id="ARBA00022692"/>
    </source>
</evidence>
<gene>
    <name evidence="30" type="primary">TRPM7</name>
    <name evidence="30" type="synonym">LOC108942028</name>
</gene>
<evidence type="ECO:0000256" key="20">
    <source>
        <dbReference type="ARBA" id="ARBA00023303"/>
    </source>
</evidence>
<evidence type="ECO:0000256" key="15">
    <source>
        <dbReference type="ARBA" id="ARBA00022837"/>
    </source>
</evidence>
<reference evidence="30 31" key="1">
    <citation type="submission" date="2019-04" db="EMBL/GenBank/DDBJ databases">
        <authorList>
            <consortium name="Wellcome Sanger Institute Data Sharing"/>
        </authorList>
    </citation>
    <scope>NUCLEOTIDE SEQUENCE [LARGE SCALE GENOMIC DNA]</scope>
</reference>
<keyword evidence="10" id="KW-0808">Transferase</keyword>
<keyword evidence="5" id="KW-1003">Cell membrane</keyword>
<comment type="catalytic activity">
    <reaction evidence="25">
        <text>L-threonyl-[protein] + ATP = O-phospho-L-threonyl-[protein] + ADP + H(+)</text>
        <dbReference type="Rhea" id="RHEA:46608"/>
        <dbReference type="Rhea" id="RHEA-COMP:11060"/>
        <dbReference type="Rhea" id="RHEA-COMP:11605"/>
        <dbReference type="ChEBI" id="CHEBI:15378"/>
        <dbReference type="ChEBI" id="CHEBI:30013"/>
        <dbReference type="ChEBI" id="CHEBI:30616"/>
        <dbReference type="ChEBI" id="CHEBI:61977"/>
        <dbReference type="ChEBI" id="CHEBI:456216"/>
        <dbReference type="EC" id="2.7.11.1"/>
    </reaction>
</comment>
<keyword evidence="11 28" id="KW-0812">Transmembrane</keyword>
<comment type="catalytic activity">
    <reaction evidence="22">
        <text>Mg(2+)(in) = Mg(2+)(out)</text>
        <dbReference type="Rhea" id="RHEA:29827"/>
        <dbReference type="ChEBI" id="CHEBI:18420"/>
    </reaction>
</comment>
<evidence type="ECO:0000256" key="9">
    <source>
        <dbReference type="ARBA" id="ARBA00022673"/>
    </source>
</evidence>
<evidence type="ECO:0000256" key="16">
    <source>
        <dbReference type="ARBA" id="ARBA00022989"/>
    </source>
</evidence>
<dbReference type="PANTHER" id="PTHR13800">
    <property type="entry name" value="TRANSIENT RECEPTOR POTENTIAL CATION CHANNEL, SUBFAMILY M, MEMBER 6"/>
    <property type="match status" value="1"/>
</dbReference>
<keyword evidence="15" id="KW-0106">Calcium</keyword>
<comment type="catalytic activity">
    <reaction evidence="26">
        <text>L-seryl-[protein] + ATP = O-phospho-L-seryl-[protein] + ADP + H(+)</text>
        <dbReference type="Rhea" id="RHEA:17989"/>
        <dbReference type="Rhea" id="RHEA-COMP:9863"/>
        <dbReference type="Rhea" id="RHEA-COMP:11604"/>
        <dbReference type="ChEBI" id="CHEBI:15378"/>
        <dbReference type="ChEBI" id="CHEBI:29999"/>
        <dbReference type="ChEBI" id="CHEBI:30616"/>
        <dbReference type="ChEBI" id="CHEBI:83421"/>
        <dbReference type="ChEBI" id="CHEBI:456216"/>
        <dbReference type="EC" id="2.7.11.1"/>
    </reaction>
</comment>
<dbReference type="GO" id="GO:0005524">
    <property type="term" value="F:ATP binding"/>
    <property type="evidence" value="ECO:0007669"/>
    <property type="project" value="InterPro"/>
</dbReference>
<evidence type="ECO:0000259" key="29">
    <source>
        <dbReference type="PROSITE" id="PS51158"/>
    </source>
</evidence>
<evidence type="ECO:0000256" key="17">
    <source>
        <dbReference type="ARBA" id="ARBA00023065"/>
    </source>
</evidence>
<keyword evidence="6" id="KW-0723">Serine/threonine-protein kinase</keyword>
<feature type="transmembrane region" description="Helical" evidence="28">
    <location>
        <begin position="845"/>
        <end position="864"/>
    </location>
</feature>